<dbReference type="Proteomes" id="UP000632454">
    <property type="component" value="Unassembled WGS sequence"/>
</dbReference>
<dbReference type="EMBL" id="BMCS01000002">
    <property type="protein sequence ID" value="GGF34368.1"/>
    <property type="molecule type" value="Genomic_DNA"/>
</dbReference>
<evidence type="ECO:0000313" key="5">
    <source>
        <dbReference type="EMBL" id="GGF34368.1"/>
    </source>
</evidence>
<feature type="transmembrane region" description="Helical" evidence="4">
    <location>
        <begin position="86"/>
        <end position="111"/>
    </location>
</feature>
<keyword evidence="6" id="KW-1185">Reference proteome</keyword>
<evidence type="ECO:0000313" key="6">
    <source>
        <dbReference type="Proteomes" id="UP000632454"/>
    </source>
</evidence>
<dbReference type="RefSeq" id="WP_229705237.1">
    <property type="nucleotide sequence ID" value="NZ_BMCS01000002.1"/>
</dbReference>
<feature type="compositionally biased region" description="Basic and acidic residues" evidence="3">
    <location>
        <begin position="16"/>
        <end position="52"/>
    </location>
</feature>
<evidence type="ECO:0000256" key="1">
    <source>
        <dbReference type="ARBA" id="ARBA00004370"/>
    </source>
</evidence>
<organism evidence="5 6">
    <name type="scientific">Williamsia phyllosphaerae</name>
    <dbReference type="NCBI Taxonomy" id="885042"/>
    <lineage>
        <taxon>Bacteria</taxon>
        <taxon>Bacillati</taxon>
        <taxon>Actinomycetota</taxon>
        <taxon>Actinomycetes</taxon>
        <taxon>Mycobacteriales</taxon>
        <taxon>Nocardiaceae</taxon>
        <taxon>Williamsia</taxon>
    </lineage>
</organism>
<keyword evidence="4" id="KW-1133">Transmembrane helix</keyword>
<name>A0ABQ1V1V2_9NOCA</name>
<comment type="caution">
    <text evidence="5">The sequence shown here is derived from an EMBL/GenBank/DDBJ whole genome shotgun (WGS) entry which is preliminary data.</text>
</comment>
<keyword evidence="4" id="KW-0812">Transmembrane</keyword>
<feature type="compositionally biased region" description="Low complexity" evidence="3">
    <location>
        <begin position="53"/>
        <end position="67"/>
    </location>
</feature>
<accession>A0ABQ1V1V2</accession>
<evidence type="ECO:0000256" key="2">
    <source>
        <dbReference type="ARBA" id="ARBA00023136"/>
    </source>
</evidence>
<protein>
    <recommendedName>
        <fullName evidence="7">Mce-associated membrane protein</fullName>
    </recommendedName>
</protein>
<dbReference type="PANTHER" id="PTHR37042:SF4">
    <property type="entry name" value="OUTER MEMBRANE PROTEIN RV1973"/>
    <property type="match status" value="1"/>
</dbReference>
<evidence type="ECO:0008006" key="7">
    <source>
        <dbReference type="Google" id="ProtNLM"/>
    </source>
</evidence>
<dbReference type="PANTHER" id="PTHR37042">
    <property type="entry name" value="OUTER MEMBRANE PROTEIN RV1973"/>
    <property type="match status" value="1"/>
</dbReference>
<evidence type="ECO:0000256" key="4">
    <source>
        <dbReference type="SAM" id="Phobius"/>
    </source>
</evidence>
<comment type="subcellular location">
    <subcellularLocation>
        <location evidence="1">Membrane</location>
    </subcellularLocation>
</comment>
<evidence type="ECO:0000256" key="3">
    <source>
        <dbReference type="SAM" id="MobiDB-lite"/>
    </source>
</evidence>
<keyword evidence="2 4" id="KW-0472">Membrane</keyword>
<reference evidence="6" key="1">
    <citation type="journal article" date="2019" name="Int. J. Syst. Evol. Microbiol.">
        <title>The Global Catalogue of Microorganisms (GCM) 10K type strain sequencing project: providing services to taxonomists for standard genome sequencing and annotation.</title>
        <authorList>
            <consortium name="The Broad Institute Genomics Platform"/>
            <consortium name="The Broad Institute Genome Sequencing Center for Infectious Disease"/>
            <person name="Wu L."/>
            <person name="Ma J."/>
        </authorList>
    </citation>
    <scope>NUCLEOTIDE SEQUENCE [LARGE SCALE GENOMIC DNA]</scope>
    <source>
        <strain evidence="6">CCM 7855</strain>
    </source>
</reference>
<proteinExistence type="predicted"/>
<feature type="region of interest" description="Disordered" evidence="3">
    <location>
        <begin position="1"/>
        <end position="81"/>
    </location>
</feature>
<gene>
    <name evidence="5" type="ORF">GCM10007298_32710</name>
</gene>
<sequence length="251" mass="26676">MSDEDSAGTEFSGLDGRPRSTPADRSEPVEKPEPVAKLEPADEPETVEKAEPTAKAAARRPASTAKPVAPQPASAEKAGSTSRRGLLITAAVLVVVLAVATGVAVFSALGYRDDYRDLQAQNSQAQRAKDVASDYAVKAAEIDHRNFDPWFAALKTGVDDAMVKQFTDTEPVLRQLLGQLQWVSKGTLVGSDIKSQNDGKYVVQVFVDVQVTNVQSPGGVKTTALYPITVDKNKNWAITDISGGVAPLATK</sequence>